<evidence type="ECO:0000313" key="1">
    <source>
        <dbReference type="EMBL" id="VDP25341.1"/>
    </source>
</evidence>
<dbReference type="WBParaSite" id="OFLC_0001597101-mRNA-1">
    <property type="protein sequence ID" value="OFLC_0001597101-mRNA-1"/>
    <property type="gene ID" value="OFLC_0001597101"/>
</dbReference>
<protein>
    <submittedName>
        <fullName evidence="3">DUF11 domain-containing protein</fullName>
    </submittedName>
</protein>
<sequence length="193" mass="21780">FYIKLHNHGESTAIATINGIRVITEECPLPFYQSKQQSLKLISIKRSPEKEILKIRPISSQDKMMKSTIGQNSSKMQSNSNSSLMLRDIFGNDFAQFLEDDTDGLIVENEQFGKDSVGNEKKMYRNNDIFETTTTATATTTAISIFNFNLLECNTVGGCLFDYSMCSYQNSPLSHGSTFQPIKRKYLTIISKN</sequence>
<evidence type="ECO:0000313" key="2">
    <source>
        <dbReference type="Proteomes" id="UP000267606"/>
    </source>
</evidence>
<dbReference type="Proteomes" id="UP000267606">
    <property type="component" value="Unassembled WGS sequence"/>
</dbReference>
<name>A0A183I896_9BILA</name>
<organism evidence="3">
    <name type="scientific">Onchocerca flexuosa</name>
    <dbReference type="NCBI Taxonomy" id="387005"/>
    <lineage>
        <taxon>Eukaryota</taxon>
        <taxon>Metazoa</taxon>
        <taxon>Ecdysozoa</taxon>
        <taxon>Nematoda</taxon>
        <taxon>Chromadorea</taxon>
        <taxon>Rhabditida</taxon>
        <taxon>Spirurina</taxon>
        <taxon>Spiruromorpha</taxon>
        <taxon>Filarioidea</taxon>
        <taxon>Onchocercidae</taxon>
        <taxon>Onchocerca</taxon>
    </lineage>
</organism>
<evidence type="ECO:0000313" key="3">
    <source>
        <dbReference type="WBParaSite" id="OFLC_0001597101-mRNA-1"/>
    </source>
</evidence>
<gene>
    <name evidence="1" type="ORF">OFLC_LOCUS15958</name>
</gene>
<keyword evidence="2" id="KW-1185">Reference proteome</keyword>
<dbReference type="EMBL" id="UZAJ01043362">
    <property type="protein sequence ID" value="VDP25341.1"/>
    <property type="molecule type" value="Genomic_DNA"/>
</dbReference>
<proteinExistence type="predicted"/>
<reference evidence="3" key="1">
    <citation type="submission" date="2016-06" db="UniProtKB">
        <authorList>
            <consortium name="WormBaseParasite"/>
        </authorList>
    </citation>
    <scope>IDENTIFICATION</scope>
</reference>
<reference evidence="1 2" key="2">
    <citation type="submission" date="2018-11" db="EMBL/GenBank/DDBJ databases">
        <authorList>
            <consortium name="Pathogen Informatics"/>
        </authorList>
    </citation>
    <scope>NUCLEOTIDE SEQUENCE [LARGE SCALE GENOMIC DNA]</scope>
</reference>
<accession>A0A183I896</accession>
<dbReference type="AlphaFoldDB" id="A0A183I896"/>